<sequence>MAKEFSPSLAMRSCYTFLDSLCFHAILHLNLEELLHISLKARAKCLDIAYLYIWQSLLQARPQLLSLIHDKPATHATGETTNLRGRRINLLSDAISKGEMLKSTTSNFGTPENGKPHNSAVAKLIAAFLSLFLSMELVTSFNLIDTQICSLLAKAGLESNRTGPPVQPAEASGESQFAEAARRCVGVRTSDTYSPLRNGLRLSSSSVEPQLLSVVIVAAAAASRGSSPQYRRTERSTQEACSDHQSTHPKNTFDPMSLSLFFALPRITGIRTSGRFQILQLGCIVLIPVTEAAPISGSTTDDSIDWRHRALNSLTYALSSCAFLLPPLLVVALGGVATNFLLRKRAEGWLAGLMLFSGTIFASIEVPPGHGNTGSAKAIRTGVGLVHAFFMLGYCKRIILRNNLSKGKSVLATVPGLMFALVVIVLVMAVPAIGRAWRALIDLEPACITPSMIAFGFFLCDLFIEVTQTDMRNLEAQVFEMNSHRNQFDLEHALGRGPTTPQAQYRPVFERRAGGSLTSQSPYDNDHEEFSSQVDVQTISRDRPIISLNLLNRFWGRRRGRYD</sequence>
<feature type="transmembrane region" description="Helical" evidence="1">
    <location>
        <begin position="316"/>
        <end position="342"/>
    </location>
</feature>
<accession>Q0USJ5</accession>
<dbReference type="AlphaFoldDB" id="Q0USJ5"/>
<evidence type="ECO:0000256" key="1">
    <source>
        <dbReference type="SAM" id="Phobius"/>
    </source>
</evidence>
<reference evidence="3" key="1">
    <citation type="journal article" date="2007" name="Plant Cell">
        <title>Dothideomycete-plant interactions illuminated by genome sequencing and EST analysis of the wheat pathogen Stagonospora nodorum.</title>
        <authorList>
            <person name="Hane J.K."/>
            <person name="Lowe R.G."/>
            <person name="Solomon P.S."/>
            <person name="Tan K.C."/>
            <person name="Schoch C.L."/>
            <person name="Spatafora J.W."/>
            <person name="Crous P.W."/>
            <person name="Kodira C."/>
            <person name="Birren B.W."/>
            <person name="Galagan J.E."/>
            <person name="Torriani S.F."/>
            <person name="McDonald B.A."/>
            <person name="Oliver R.P."/>
        </authorList>
    </citation>
    <scope>NUCLEOTIDE SEQUENCE [LARGE SCALE GENOMIC DNA]</scope>
    <source>
        <strain evidence="3">SN15 / ATCC MYA-4574 / FGSC 10173</strain>
    </source>
</reference>
<gene>
    <name evidence="2" type="ORF">SNOG_05269</name>
</gene>
<dbReference type="GeneID" id="5972551"/>
<keyword evidence="1" id="KW-0812">Transmembrane</keyword>
<keyword evidence="1" id="KW-1133">Transmembrane helix</keyword>
<keyword evidence="1" id="KW-0472">Membrane</keyword>
<evidence type="ECO:0000313" key="2">
    <source>
        <dbReference type="EMBL" id="EAT87660.1"/>
    </source>
</evidence>
<protein>
    <submittedName>
        <fullName evidence="2">Uncharacterized protein</fullName>
    </submittedName>
</protein>
<feature type="transmembrane region" description="Helical" evidence="1">
    <location>
        <begin position="378"/>
        <end position="395"/>
    </location>
</feature>
<dbReference type="HOGENOM" id="CLU_484057_0_0_1"/>
<dbReference type="VEuPathDB" id="FungiDB:JI435_052690"/>
<evidence type="ECO:0000313" key="3">
    <source>
        <dbReference type="Proteomes" id="UP000001055"/>
    </source>
</evidence>
<feature type="transmembrane region" description="Helical" evidence="1">
    <location>
        <begin position="416"/>
        <end position="437"/>
    </location>
</feature>
<name>Q0USJ5_PHANO</name>
<dbReference type="InParanoid" id="Q0USJ5"/>
<dbReference type="EMBL" id="CH445331">
    <property type="protein sequence ID" value="EAT87660.1"/>
    <property type="molecule type" value="Genomic_DNA"/>
</dbReference>
<feature type="transmembrane region" description="Helical" evidence="1">
    <location>
        <begin position="443"/>
        <end position="464"/>
    </location>
</feature>
<organism evidence="2 3">
    <name type="scientific">Phaeosphaeria nodorum (strain SN15 / ATCC MYA-4574 / FGSC 10173)</name>
    <name type="common">Glume blotch fungus</name>
    <name type="synonym">Parastagonospora nodorum</name>
    <dbReference type="NCBI Taxonomy" id="321614"/>
    <lineage>
        <taxon>Eukaryota</taxon>
        <taxon>Fungi</taxon>
        <taxon>Dikarya</taxon>
        <taxon>Ascomycota</taxon>
        <taxon>Pezizomycotina</taxon>
        <taxon>Dothideomycetes</taxon>
        <taxon>Pleosporomycetidae</taxon>
        <taxon>Pleosporales</taxon>
        <taxon>Pleosporineae</taxon>
        <taxon>Phaeosphaeriaceae</taxon>
        <taxon>Parastagonospora</taxon>
    </lineage>
</organism>
<feature type="transmembrane region" description="Helical" evidence="1">
    <location>
        <begin position="349"/>
        <end position="366"/>
    </location>
</feature>
<dbReference type="RefSeq" id="XP_001795676.1">
    <property type="nucleotide sequence ID" value="XM_001795624.1"/>
</dbReference>
<dbReference type="KEGG" id="pno:SNOG_05269"/>
<dbReference type="Proteomes" id="UP000001055">
    <property type="component" value="Unassembled WGS sequence"/>
</dbReference>
<proteinExistence type="predicted"/>